<proteinExistence type="predicted"/>
<evidence type="ECO:0000256" key="1">
    <source>
        <dbReference type="SAM" id="MobiDB-lite"/>
    </source>
</evidence>
<feature type="compositionally biased region" description="Basic and acidic residues" evidence="1">
    <location>
        <begin position="366"/>
        <end position="388"/>
    </location>
</feature>
<feature type="compositionally biased region" description="Polar residues" evidence="1">
    <location>
        <begin position="397"/>
        <end position="412"/>
    </location>
</feature>
<name>A0ABR1ING5_9AGAR</name>
<accession>A0ABR1ING5</accession>
<gene>
    <name evidence="2" type="ORF">VKT23_018751</name>
</gene>
<comment type="caution">
    <text evidence="2">The sequence shown here is derived from an EMBL/GenBank/DDBJ whole genome shotgun (WGS) entry which is preliminary data.</text>
</comment>
<sequence length="722" mass="83109">MEDVDGIEKHQGQKSLSGLLQVLHHLQLHPNIRLDLPIPNPVSEVLTEEEIESELNDEREQTLLRQRLEPSILYPVHAPTDRPYAPTQNPFYDPEQARALTLLSTISTLLSTGVSGSHFSTTLYSLERHSLFIAKSTLITRSDEQWARKLHFLLTDQRPEPRRMRIENRLGYVEQEMFPWVLQRCCRAINKRIRGLREVLDLDFSKLKAAEGIGDLSALSWQKRDHLGWEVVRRSSVAIDWLTALRVSPHLKGCQIPEVFKVTHGYIGQWKLEVWQAEKFLLGVLFNMGILLNDLKFDAGTNADENKTPEDFDINPDRPWISKWSNLTDSERNCIRRFMGLIGYCQILHTSKLLQYLAWDPEDGQGSERWKDENGDQARKDVGGKAGDETVECQYPADNSTNIGNDLSPNSKSENRGKKRKHSSSPSPEQTKKSRRQYQERLRRELALKIRRRLWKLMVYIDEVFVLAYRVQQAYPDGQVPYYWIGEREGDVMENVPLEGEATAKTETQVTKRQGVCSSAELAVVDAFWTMQGALQKGSESLNRLQADGTLPLLREAHPGLFSNWSPVVPVPPDQIQLHPEIKLMLHLEVHPNCSTYRQEHPLDFRTPIGSSKRTCWCCAVWLCEFWVEGSDISHYSDGEEEEDPPGLLSTTPKCVVGEVRSRADWSWAFPDEKQWAPDGDELGDHGSDEWERRRIMHRVIQDTNEFTLEVVRERLRKIIGR</sequence>
<dbReference type="Proteomes" id="UP001498398">
    <property type="component" value="Unassembled WGS sequence"/>
</dbReference>
<organism evidence="2 3">
    <name type="scientific">Marasmiellus scandens</name>
    <dbReference type="NCBI Taxonomy" id="2682957"/>
    <lineage>
        <taxon>Eukaryota</taxon>
        <taxon>Fungi</taxon>
        <taxon>Dikarya</taxon>
        <taxon>Basidiomycota</taxon>
        <taxon>Agaricomycotina</taxon>
        <taxon>Agaricomycetes</taxon>
        <taxon>Agaricomycetidae</taxon>
        <taxon>Agaricales</taxon>
        <taxon>Marasmiineae</taxon>
        <taxon>Omphalotaceae</taxon>
        <taxon>Marasmiellus</taxon>
    </lineage>
</organism>
<feature type="region of interest" description="Disordered" evidence="1">
    <location>
        <begin position="365"/>
        <end position="438"/>
    </location>
</feature>
<evidence type="ECO:0000313" key="3">
    <source>
        <dbReference type="Proteomes" id="UP001498398"/>
    </source>
</evidence>
<evidence type="ECO:0000313" key="2">
    <source>
        <dbReference type="EMBL" id="KAK7437128.1"/>
    </source>
</evidence>
<keyword evidence="3" id="KW-1185">Reference proteome</keyword>
<reference evidence="2 3" key="1">
    <citation type="submission" date="2024-01" db="EMBL/GenBank/DDBJ databases">
        <title>A draft genome for the cacao thread blight pathogen Marasmiellus scandens.</title>
        <authorList>
            <person name="Baruah I.K."/>
            <person name="Leung J."/>
            <person name="Bukari Y."/>
            <person name="Amoako-Attah I."/>
            <person name="Meinhardt L.W."/>
            <person name="Bailey B.A."/>
            <person name="Cohen S.P."/>
        </authorList>
    </citation>
    <scope>NUCLEOTIDE SEQUENCE [LARGE SCALE GENOMIC DNA]</scope>
    <source>
        <strain evidence="2 3">GH-19</strain>
    </source>
</reference>
<dbReference type="EMBL" id="JBANRG010000088">
    <property type="protein sequence ID" value="KAK7437128.1"/>
    <property type="molecule type" value="Genomic_DNA"/>
</dbReference>
<protein>
    <submittedName>
        <fullName evidence="2">Uncharacterized protein</fullName>
    </submittedName>
</protein>